<comment type="similarity">
    <text evidence="1">Belongs to the bacterial solute-binding protein 8 family.</text>
</comment>
<dbReference type="Pfam" id="PF01497">
    <property type="entry name" value="Peripla_BP_2"/>
    <property type="match status" value="1"/>
</dbReference>
<organism evidence="3 4">
    <name type="scientific">Brevibacterium paucivorans</name>
    <dbReference type="NCBI Taxonomy" id="170994"/>
    <lineage>
        <taxon>Bacteria</taxon>
        <taxon>Bacillati</taxon>
        <taxon>Actinomycetota</taxon>
        <taxon>Actinomycetes</taxon>
        <taxon>Micrococcales</taxon>
        <taxon>Brevibacteriaceae</taxon>
        <taxon>Brevibacterium</taxon>
    </lineage>
</organism>
<protein>
    <submittedName>
        <fullName evidence="3">Iron ABC transporter substrate-binding protein</fullName>
    </submittedName>
</protein>
<dbReference type="PANTHER" id="PTHR30535:SF34">
    <property type="entry name" value="MOLYBDATE-BINDING PROTEIN MOLA"/>
    <property type="match status" value="1"/>
</dbReference>
<evidence type="ECO:0000256" key="1">
    <source>
        <dbReference type="ARBA" id="ARBA00008814"/>
    </source>
</evidence>
<evidence type="ECO:0000259" key="2">
    <source>
        <dbReference type="PROSITE" id="PS50983"/>
    </source>
</evidence>
<gene>
    <name evidence="3" type="ORF">CJ199_05550</name>
</gene>
<sequence>MITMTQSKHSSIRTIIATIVALVLTLTACSPQKSADSATGTQTLTDALGRTVEIPKNPDRILLGGQRELYTTAILNPDNPLDKIVAWPNDLLENDPDTYHAYAEKFPKLKEIQTTGEIWDNSFSLEQALQTRPQVFVISASSFKAAEEAGIISGFEKAGIPTVVIDYFVEPIKNTVPSIRIMGQLFGQQQRAEEFVKFYESKIKNVTDTLERTKPQEQRVFLWRAPGYFDCCQTFKESNLAKIVTAAGGKNLGDNLLSSQQGTLSPEAVAKAAPDVVIATGANWSSESSPAKPGTYVPLGYSADPKSVAQEWKTVLEKQTVINQVQAVKNKRAYVAWHHFYDSPYNFLAVEWFAQAIHPREFADLEPERDFQELHTRFLPVDANGTFWTGLP</sequence>
<dbReference type="InterPro" id="IPR002491">
    <property type="entry name" value="ABC_transptr_periplasmic_BD"/>
</dbReference>
<dbReference type="InterPro" id="IPR050902">
    <property type="entry name" value="ABC_Transporter_SBP"/>
</dbReference>
<dbReference type="PANTHER" id="PTHR30535">
    <property type="entry name" value="VITAMIN B12-BINDING PROTEIN"/>
    <property type="match status" value="1"/>
</dbReference>
<evidence type="ECO:0000313" key="4">
    <source>
        <dbReference type="Proteomes" id="UP000235598"/>
    </source>
</evidence>
<comment type="caution">
    <text evidence="3">The sequence shown here is derived from an EMBL/GenBank/DDBJ whole genome shotgun (WGS) entry which is preliminary data.</text>
</comment>
<name>A0A2N6VMW0_9MICO</name>
<dbReference type="PROSITE" id="PS50983">
    <property type="entry name" value="FE_B12_PBP"/>
    <property type="match status" value="1"/>
</dbReference>
<dbReference type="AlphaFoldDB" id="A0A2N6VMW0"/>
<accession>A0A2N6VMW0</accession>
<dbReference type="Gene3D" id="3.40.50.1980">
    <property type="entry name" value="Nitrogenase molybdenum iron protein domain"/>
    <property type="match status" value="2"/>
</dbReference>
<evidence type="ECO:0000313" key="3">
    <source>
        <dbReference type="EMBL" id="PMD05481.1"/>
    </source>
</evidence>
<feature type="domain" description="Fe/B12 periplasmic-binding" evidence="2">
    <location>
        <begin position="60"/>
        <end position="365"/>
    </location>
</feature>
<dbReference type="OrthoDB" id="9775594at2"/>
<dbReference type="SUPFAM" id="SSF53807">
    <property type="entry name" value="Helical backbone' metal receptor"/>
    <property type="match status" value="1"/>
</dbReference>
<reference evidence="3 4" key="1">
    <citation type="submission" date="2017-09" db="EMBL/GenBank/DDBJ databases">
        <title>Bacterial strain isolated from the female urinary microbiota.</title>
        <authorList>
            <person name="Thomas-White K."/>
            <person name="Kumar N."/>
            <person name="Forster S."/>
            <person name="Putonti C."/>
            <person name="Lawley T."/>
            <person name="Wolfe A.J."/>
        </authorList>
    </citation>
    <scope>NUCLEOTIDE SEQUENCE [LARGE SCALE GENOMIC DNA]</scope>
    <source>
        <strain evidence="3 4">UMB1301</strain>
    </source>
</reference>
<dbReference type="EMBL" id="PNHK01000002">
    <property type="protein sequence ID" value="PMD05481.1"/>
    <property type="molecule type" value="Genomic_DNA"/>
</dbReference>
<dbReference type="Proteomes" id="UP000235598">
    <property type="component" value="Unassembled WGS sequence"/>
</dbReference>
<proteinExistence type="inferred from homology"/>